<feature type="compositionally biased region" description="Polar residues" evidence="1">
    <location>
        <begin position="114"/>
        <end position="125"/>
    </location>
</feature>
<protein>
    <submittedName>
        <fullName evidence="2">Uncharacterized protein</fullName>
    </submittedName>
</protein>
<comment type="caution">
    <text evidence="2">The sequence shown here is derived from an EMBL/GenBank/DDBJ whole genome shotgun (WGS) entry which is preliminary data.</text>
</comment>
<dbReference type="Proteomes" id="UP000295565">
    <property type="component" value="Unassembled WGS sequence"/>
</dbReference>
<evidence type="ECO:0000313" key="3">
    <source>
        <dbReference type="Proteomes" id="UP000295565"/>
    </source>
</evidence>
<proteinExistence type="predicted"/>
<reference evidence="2 3" key="1">
    <citation type="submission" date="2019-03" db="EMBL/GenBank/DDBJ databases">
        <title>Genomic Encyclopedia of Type Strains, Phase IV (KMG-IV): sequencing the most valuable type-strain genomes for metagenomic binning, comparative biology and taxonomic classification.</title>
        <authorList>
            <person name="Goeker M."/>
        </authorList>
    </citation>
    <scope>NUCLEOTIDE SEQUENCE [LARGE SCALE GENOMIC DNA]</scope>
    <source>
        <strain evidence="2 3">DSM 18577</strain>
    </source>
</reference>
<dbReference type="OrthoDB" id="8970090at2"/>
<dbReference type="AlphaFoldDB" id="A0A4R1JLV6"/>
<dbReference type="RefSeq" id="WP_131912897.1">
    <property type="nucleotide sequence ID" value="NZ_OU594967.1"/>
</dbReference>
<dbReference type="EMBL" id="SMGD01000013">
    <property type="protein sequence ID" value="TCK51987.1"/>
    <property type="molecule type" value="Genomic_DNA"/>
</dbReference>
<accession>A0A4R1JLV6</accession>
<evidence type="ECO:0000313" key="2">
    <source>
        <dbReference type="EMBL" id="TCK51987.1"/>
    </source>
</evidence>
<keyword evidence="3" id="KW-1185">Reference proteome</keyword>
<name>A0A4R1JLV6_9GAMM</name>
<gene>
    <name evidence="2" type="ORF">EV690_2084</name>
</gene>
<feature type="region of interest" description="Disordered" evidence="1">
    <location>
        <begin position="103"/>
        <end position="125"/>
    </location>
</feature>
<sequence length="229" mass="25831">MNNFSTRVQNLDVTNVDRLLELFGIPAESFKDALLAGKQKHDEATEFHPVTTAGARAWQEIVGVFRQLAVEHGQGWEKDQLKGNPVLINSERGMTIVIMGGDNNTGLEREDGIQPSTKNSKGHQSQRLLHGTNLSLFQSIDEEPSSPVPVDSHQTWVFLFYLDKEKQEIRAELSLPSIDVTEFFREGKVKVSDWQERRILPAIPFDGGFDDISTPEFTDDSEFFNAEKI</sequence>
<organism evidence="2 3">
    <name type="scientific">Celerinatantimonas diazotrophica</name>
    <dbReference type="NCBI Taxonomy" id="412034"/>
    <lineage>
        <taxon>Bacteria</taxon>
        <taxon>Pseudomonadati</taxon>
        <taxon>Pseudomonadota</taxon>
        <taxon>Gammaproteobacteria</taxon>
        <taxon>Celerinatantimonadaceae</taxon>
        <taxon>Celerinatantimonas</taxon>
    </lineage>
</organism>
<evidence type="ECO:0000256" key="1">
    <source>
        <dbReference type="SAM" id="MobiDB-lite"/>
    </source>
</evidence>